<dbReference type="Proteomes" id="UP001345219">
    <property type="component" value="Chromosome 24"/>
</dbReference>
<evidence type="ECO:0000313" key="2">
    <source>
        <dbReference type="EMBL" id="KAK4769916.1"/>
    </source>
</evidence>
<dbReference type="InterPro" id="IPR040307">
    <property type="entry name" value="Ribosomal_cL37"/>
</dbReference>
<reference evidence="2 3" key="1">
    <citation type="journal article" date="2023" name="Hortic Res">
        <title>Pangenome of water caltrop reveals structural variations and asymmetric subgenome divergence after allopolyploidization.</title>
        <authorList>
            <person name="Zhang X."/>
            <person name="Chen Y."/>
            <person name="Wang L."/>
            <person name="Yuan Y."/>
            <person name="Fang M."/>
            <person name="Shi L."/>
            <person name="Lu R."/>
            <person name="Comes H.P."/>
            <person name="Ma Y."/>
            <person name="Chen Y."/>
            <person name="Huang G."/>
            <person name="Zhou Y."/>
            <person name="Zheng Z."/>
            <person name="Qiu Y."/>
        </authorList>
    </citation>
    <scope>NUCLEOTIDE SEQUENCE [LARGE SCALE GENOMIC DNA]</scope>
    <source>
        <tissue evidence="2">Roots</tissue>
    </source>
</reference>
<dbReference type="PANTHER" id="PTHR34678">
    <property type="entry name" value="50S RIBOSOMAL PROTEIN 5, CHLOROPLASTIC"/>
    <property type="match status" value="1"/>
</dbReference>
<proteinExistence type="predicted"/>
<evidence type="ECO:0008006" key="4">
    <source>
        <dbReference type="Google" id="ProtNLM"/>
    </source>
</evidence>
<dbReference type="AlphaFoldDB" id="A0AAN7KMG1"/>
<dbReference type="CDD" id="cd23709">
    <property type="entry name" value="Psrp5_CTD"/>
    <property type="match status" value="1"/>
</dbReference>
<feature type="region of interest" description="Disordered" evidence="1">
    <location>
        <begin position="174"/>
        <end position="194"/>
    </location>
</feature>
<keyword evidence="3" id="KW-1185">Reference proteome</keyword>
<sequence length="194" mass="22303">MNHGIWENGGTVRESGSSYYRLRRRLEGVYVESRVHAHEKRKKNQTRWEMALLYCYSPLAALPLPSLPSPSPLAMSVAPVSRMPIKSFIISPFSSPSRPSPLLISKRSYLCIRAVSDGAGPTAGETEPPQETKEEVVSVSKLPLESKLQERMEQKMRMKIAKKIRLRRKRLLRKRHMRKKGRWPPSKMKKLKNV</sequence>
<dbReference type="PANTHER" id="PTHR34678:SF1">
    <property type="entry name" value="LARGE RIBOSOMAL SUBUNIT PROTEIN CL37"/>
    <property type="match status" value="1"/>
</dbReference>
<comment type="caution">
    <text evidence="2">The sequence shown here is derived from an EMBL/GenBank/DDBJ whole genome shotgun (WGS) entry which is preliminary data.</text>
</comment>
<dbReference type="GO" id="GO:0009535">
    <property type="term" value="C:chloroplast thylakoid membrane"/>
    <property type="evidence" value="ECO:0007669"/>
    <property type="project" value="TreeGrafter"/>
</dbReference>
<evidence type="ECO:0000256" key="1">
    <source>
        <dbReference type="SAM" id="MobiDB-lite"/>
    </source>
</evidence>
<dbReference type="GO" id="GO:0032544">
    <property type="term" value="P:plastid translation"/>
    <property type="evidence" value="ECO:0007669"/>
    <property type="project" value="TreeGrafter"/>
</dbReference>
<organism evidence="2 3">
    <name type="scientific">Trapa incisa</name>
    <dbReference type="NCBI Taxonomy" id="236973"/>
    <lineage>
        <taxon>Eukaryota</taxon>
        <taxon>Viridiplantae</taxon>
        <taxon>Streptophyta</taxon>
        <taxon>Embryophyta</taxon>
        <taxon>Tracheophyta</taxon>
        <taxon>Spermatophyta</taxon>
        <taxon>Magnoliopsida</taxon>
        <taxon>eudicotyledons</taxon>
        <taxon>Gunneridae</taxon>
        <taxon>Pentapetalae</taxon>
        <taxon>rosids</taxon>
        <taxon>malvids</taxon>
        <taxon>Myrtales</taxon>
        <taxon>Lythraceae</taxon>
        <taxon>Trapa</taxon>
    </lineage>
</organism>
<name>A0AAN7KMG1_9MYRT</name>
<gene>
    <name evidence="2" type="ORF">SAY87_030448</name>
</gene>
<evidence type="ECO:0000313" key="3">
    <source>
        <dbReference type="Proteomes" id="UP001345219"/>
    </source>
</evidence>
<accession>A0AAN7KMG1</accession>
<protein>
    <recommendedName>
        <fullName evidence="4">50S ribosomal protein 5, chloroplastic</fullName>
    </recommendedName>
</protein>
<dbReference type="EMBL" id="JAXIOK010000005">
    <property type="protein sequence ID" value="KAK4769916.1"/>
    <property type="molecule type" value="Genomic_DNA"/>
</dbReference>